<dbReference type="Proteomes" id="UP001610100">
    <property type="component" value="Unassembled WGS sequence"/>
</dbReference>
<protein>
    <submittedName>
        <fullName evidence="1">Uncharacterized protein</fullName>
    </submittedName>
</protein>
<gene>
    <name evidence="1" type="ORF">V8G58_13295</name>
</gene>
<sequence length="147" mass="17795">MNTNSKVLLETNLKNRYNQTYQWIKAIKQFEQELVHLRKIIENRIHTKCDSDCDHKTIYRNIDTVLYQVSEDLIFDLVKHAKTINTVIYAQVFLNVEDLNLRHIHLFEKMELLHNSIENLRVSIMKFIEDRPYEFEEFKDLNLKLDL</sequence>
<comment type="caution">
    <text evidence="1">The sequence shown here is derived from an EMBL/GenBank/DDBJ whole genome shotgun (WGS) entry which is preliminary data.</text>
</comment>
<keyword evidence="2" id="KW-1185">Reference proteome</keyword>
<accession>A0ABW7N1H7</accession>
<proteinExistence type="predicted"/>
<dbReference type="RefSeq" id="WP_344742054.1">
    <property type="nucleotide sequence ID" value="NZ_BAABAY010000007.1"/>
</dbReference>
<organism evidence="1 2">
    <name type="scientific">Gaetbulibacter aestuarii</name>
    <dbReference type="NCBI Taxonomy" id="1502358"/>
    <lineage>
        <taxon>Bacteria</taxon>
        <taxon>Pseudomonadati</taxon>
        <taxon>Bacteroidota</taxon>
        <taxon>Flavobacteriia</taxon>
        <taxon>Flavobacteriales</taxon>
        <taxon>Flavobacteriaceae</taxon>
        <taxon>Gaetbulibacter</taxon>
    </lineage>
</organism>
<name>A0ABW7N1H7_9FLAO</name>
<dbReference type="EMBL" id="JBAWKB010000005">
    <property type="protein sequence ID" value="MFH6772912.1"/>
    <property type="molecule type" value="Genomic_DNA"/>
</dbReference>
<evidence type="ECO:0000313" key="2">
    <source>
        <dbReference type="Proteomes" id="UP001610100"/>
    </source>
</evidence>
<reference evidence="1 2" key="1">
    <citation type="submission" date="2024-02" db="EMBL/GenBank/DDBJ databases">
        <title>A Gaetbulibacter species isolated from tidal flats and genomic insights of their niches.</title>
        <authorList>
            <person name="Ye Y."/>
        </authorList>
    </citation>
    <scope>NUCLEOTIDE SEQUENCE [LARGE SCALE GENOMIC DNA]</scope>
    <source>
        <strain evidence="1 2">KYW382</strain>
    </source>
</reference>
<evidence type="ECO:0000313" key="1">
    <source>
        <dbReference type="EMBL" id="MFH6772912.1"/>
    </source>
</evidence>